<name>A0ABS8PD27_9PSEU</name>
<dbReference type="EMBL" id="JAJNDB010000005">
    <property type="protein sequence ID" value="MCD2196143.1"/>
    <property type="molecule type" value="Genomic_DNA"/>
</dbReference>
<dbReference type="SMART" id="SM00327">
    <property type="entry name" value="VWA"/>
    <property type="match status" value="1"/>
</dbReference>
<dbReference type="Proteomes" id="UP001199469">
    <property type="component" value="Unassembled WGS sequence"/>
</dbReference>
<reference evidence="2 3" key="1">
    <citation type="submission" date="2021-11" db="EMBL/GenBank/DDBJ databases">
        <title>Draft genome sequence of Actinomycetospora sp. SF1 isolated from the rhizosphere soil.</title>
        <authorList>
            <person name="Duangmal K."/>
            <person name="Chantavorakit T."/>
        </authorList>
    </citation>
    <scope>NUCLEOTIDE SEQUENCE [LARGE SCALE GENOMIC DNA]</scope>
    <source>
        <strain evidence="2 3">TBRC 5722</strain>
    </source>
</reference>
<evidence type="ECO:0000313" key="2">
    <source>
        <dbReference type="EMBL" id="MCD2196143.1"/>
    </source>
</evidence>
<dbReference type="InterPro" id="IPR036465">
    <property type="entry name" value="vWFA_dom_sf"/>
</dbReference>
<keyword evidence="3" id="KW-1185">Reference proteome</keyword>
<evidence type="ECO:0000313" key="3">
    <source>
        <dbReference type="Proteomes" id="UP001199469"/>
    </source>
</evidence>
<proteinExistence type="predicted"/>
<sequence>MTHPQGAQLLPFYLVLDVSLSMRGDKLDAANQIMPTIRDTLAENPILADKVRFSVIDFSDDAQVRMPLCDPLDEAVDLPTMKVRGRTSYASAFWLLRSEIESDIKQLKADGFAVFRPAVFFLTDGLPTDKPTVWRDAFADLTHWDKQTQQGFRTYPNIIPCGVGQADPAVLRELIHPAEGAKRMQMYLMEQGGDAARAISAIAEILVSSVVASGQSMTQGGTGLVLPEKALLPVGVDAYTADDDIFM</sequence>
<comment type="caution">
    <text evidence="2">The sequence shown here is derived from an EMBL/GenBank/DDBJ whole genome shotgun (WGS) entry which is preliminary data.</text>
</comment>
<feature type="domain" description="VWFA" evidence="1">
    <location>
        <begin position="11"/>
        <end position="210"/>
    </location>
</feature>
<dbReference type="Gene3D" id="3.40.50.410">
    <property type="entry name" value="von Willebrand factor, type A domain"/>
    <property type="match status" value="1"/>
</dbReference>
<dbReference type="InterPro" id="IPR002035">
    <property type="entry name" value="VWF_A"/>
</dbReference>
<evidence type="ECO:0000259" key="1">
    <source>
        <dbReference type="PROSITE" id="PS50234"/>
    </source>
</evidence>
<dbReference type="RefSeq" id="WP_230737997.1">
    <property type="nucleotide sequence ID" value="NZ_JAJNDB010000005.1"/>
</dbReference>
<accession>A0ABS8PD27</accession>
<protein>
    <submittedName>
        <fullName evidence="2">VWA domain-containing protein</fullName>
    </submittedName>
</protein>
<organism evidence="2 3">
    <name type="scientific">Actinomycetospora endophytica</name>
    <dbReference type="NCBI Taxonomy" id="2291215"/>
    <lineage>
        <taxon>Bacteria</taxon>
        <taxon>Bacillati</taxon>
        <taxon>Actinomycetota</taxon>
        <taxon>Actinomycetes</taxon>
        <taxon>Pseudonocardiales</taxon>
        <taxon>Pseudonocardiaceae</taxon>
        <taxon>Actinomycetospora</taxon>
    </lineage>
</organism>
<dbReference type="SUPFAM" id="SSF53300">
    <property type="entry name" value="vWA-like"/>
    <property type="match status" value="1"/>
</dbReference>
<dbReference type="Pfam" id="PF13519">
    <property type="entry name" value="VWA_2"/>
    <property type="match status" value="1"/>
</dbReference>
<gene>
    <name evidence="2" type="ORF">LQ327_22480</name>
</gene>
<dbReference type="PROSITE" id="PS50234">
    <property type="entry name" value="VWFA"/>
    <property type="match status" value="1"/>
</dbReference>